<dbReference type="OrthoDB" id="6437317at2759"/>
<keyword evidence="2" id="KW-1185">Reference proteome</keyword>
<dbReference type="Proteomes" id="UP000499080">
    <property type="component" value="Unassembled WGS sequence"/>
</dbReference>
<proteinExistence type="predicted"/>
<evidence type="ECO:0000313" key="1">
    <source>
        <dbReference type="EMBL" id="GBM24227.1"/>
    </source>
</evidence>
<dbReference type="EMBL" id="BGPR01000514">
    <property type="protein sequence ID" value="GBM24227.1"/>
    <property type="molecule type" value="Genomic_DNA"/>
</dbReference>
<sequence>MLYCHPHGNGVFQQDSCTSRKSRLATAWSNEHSSDFSVMNWSPISPDLNPIEQLWGVLEKGVKAHHTAPATLTELWTALADIWQKPFLWNASANLLNLCVVVSQPLSRSEDVKLVINLLSLIQWRFSVVQIYFLYFVA</sequence>
<evidence type="ECO:0000313" key="2">
    <source>
        <dbReference type="Proteomes" id="UP000499080"/>
    </source>
</evidence>
<dbReference type="AlphaFoldDB" id="A0A4Y2E667"/>
<dbReference type="Gene3D" id="3.30.420.10">
    <property type="entry name" value="Ribonuclease H-like superfamily/Ribonuclease H"/>
    <property type="match status" value="1"/>
</dbReference>
<evidence type="ECO:0008006" key="3">
    <source>
        <dbReference type="Google" id="ProtNLM"/>
    </source>
</evidence>
<organism evidence="1 2">
    <name type="scientific">Araneus ventricosus</name>
    <name type="common">Orbweaver spider</name>
    <name type="synonym">Epeira ventricosa</name>
    <dbReference type="NCBI Taxonomy" id="182803"/>
    <lineage>
        <taxon>Eukaryota</taxon>
        <taxon>Metazoa</taxon>
        <taxon>Ecdysozoa</taxon>
        <taxon>Arthropoda</taxon>
        <taxon>Chelicerata</taxon>
        <taxon>Arachnida</taxon>
        <taxon>Araneae</taxon>
        <taxon>Araneomorphae</taxon>
        <taxon>Entelegynae</taxon>
        <taxon>Araneoidea</taxon>
        <taxon>Araneidae</taxon>
        <taxon>Araneus</taxon>
    </lineage>
</organism>
<accession>A0A4Y2E667</accession>
<comment type="caution">
    <text evidence="1">The sequence shown here is derived from an EMBL/GenBank/DDBJ whole genome shotgun (WGS) entry which is preliminary data.</text>
</comment>
<name>A0A4Y2E667_ARAVE</name>
<dbReference type="InterPro" id="IPR036397">
    <property type="entry name" value="RNaseH_sf"/>
</dbReference>
<dbReference type="GO" id="GO:0003676">
    <property type="term" value="F:nucleic acid binding"/>
    <property type="evidence" value="ECO:0007669"/>
    <property type="project" value="InterPro"/>
</dbReference>
<protein>
    <recommendedName>
        <fullName evidence="3">Tc1-like transposase DDE domain-containing protein</fullName>
    </recommendedName>
</protein>
<gene>
    <name evidence="1" type="ORF">AVEN_22565_1</name>
</gene>
<reference evidence="1 2" key="1">
    <citation type="journal article" date="2019" name="Sci. Rep.">
        <title>Orb-weaving spider Araneus ventricosus genome elucidates the spidroin gene catalogue.</title>
        <authorList>
            <person name="Kono N."/>
            <person name="Nakamura H."/>
            <person name="Ohtoshi R."/>
            <person name="Moran D.A.P."/>
            <person name="Shinohara A."/>
            <person name="Yoshida Y."/>
            <person name="Fujiwara M."/>
            <person name="Mori M."/>
            <person name="Tomita M."/>
            <person name="Arakawa K."/>
        </authorList>
    </citation>
    <scope>NUCLEOTIDE SEQUENCE [LARGE SCALE GENOMIC DNA]</scope>
</reference>